<keyword evidence="4" id="KW-0539">Nucleus</keyword>
<feature type="compositionally biased region" description="Polar residues" evidence="6">
    <location>
        <begin position="691"/>
        <end position="706"/>
    </location>
</feature>
<dbReference type="AlphaFoldDB" id="A0A553QDR5"/>
<feature type="compositionally biased region" description="Acidic residues" evidence="6">
    <location>
        <begin position="221"/>
        <end position="235"/>
    </location>
</feature>
<feature type="compositionally biased region" description="Polar residues" evidence="6">
    <location>
        <begin position="1178"/>
        <end position="1192"/>
    </location>
</feature>
<evidence type="ECO:0000256" key="4">
    <source>
        <dbReference type="ARBA" id="ARBA00023242"/>
    </source>
</evidence>
<feature type="coiled-coil region" evidence="5">
    <location>
        <begin position="867"/>
        <end position="937"/>
    </location>
</feature>
<dbReference type="PANTHER" id="PTHR24200:SF7">
    <property type="entry name" value="MICROTUBULE-ASSOCIATED TUMOR SUPPRESSOR 1"/>
    <property type="match status" value="1"/>
</dbReference>
<proteinExistence type="inferred from homology"/>
<gene>
    <name evidence="7" type="ORF">DNTS_000047</name>
</gene>
<evidence type="ECO:0000256" key="6">
    <source>
        <dbReference type="SAM" id="MobiDB-lite"/>
    </source>
</evidence>
<feature type="coiled-coil region" evidence="5">
    <location>
        <begin position="998"/>
        <end position="1036"/>
    </location>
</feature>
<comment type="similarity">
    <text evidence="2">Belongs to the MTUS1 family.</text>
</comment>
<feature type="compositionally biased region" description="Basic and acidic residues" evidence="6">
    <location>
        <begin position="432"/>
        <end position="443"/>
    </location>
</feature>
<dbReference type="GO" id="GO:0008017">
    <property type="term" value="F:microtubule binding"/>
    <property type="evidence" value="ECO:0007669"/>
    <property type="project" value="TreeGrafter"/>
</dbReference>
<sequence length="1192" mass="131684">TIWLQLKTEGRGLSLGLFLSFVSAQAETALAVLLLAGSHETGRSVRDWLTCGKCDHFSSMRLLDCLESLEQESSCLMDPSINKSELPLSPEAPQYDMCLPLHNGDQNNITCASESSSLSSSSTSLLYDRGEASPDSIRSLSSLGSVRTESPLDVDMPEAEMGKGNSDDSGIQSPECNPDCCEDNENSISVYLDANDDGWSDNDNNNITMVVVEKIGLTDEDETSLYSSENDDEDNKEDKEENSFLSFASVDFMRNGPGGLLAIEVSISSDVEMPESLPEIPEEQSGDVFEVCRVVFPKIAEDNTASCPIIDKSNLNSGISVGDNFNGNAANDQTIEVFCANEESSVESIPETKCKIVTDCHHSDTEYVSSSDSSMLSKEDNQPKFNNQPEVFEIPLGVELSCENVTDEVSAEFKHGINMQNDIVATSTNLEANKESVPKEDTKTTASSLSKVNNKPKSPVKKANDDRGRAIVKATQTKPSKPEVKRLPRPELRNIKARIIPRPASASRSVNLVNTNTNVIQSGTLKIVASGKAEDKAVAKRSRSSSSHARGSPSADFEEKDTNTSFLAQGKETRKPCRSLAGSKTKGENQHVKDTREENPVSTNETISAREEHACLRTDRTSEAVVKHSHREVRDTSSVLAAGGRTLQSTGIPRTRSTEKPTVPSCPSPASSSPCKTPQRSASSKLPVKNLPTSPSCSSVGCTATGSSVTIGNKVEEALKSEKSLKPSPSSQSQGKSVVGRPVTVQRSKASPASAKPAVGVRAPAVTTRSNQNALQRTGSGRLNRSPPVTVDKSSKGSKAPAVPPGRTAQHPPTSHIGPVEEEEERDHHPQDEKKNQCIMQLRKLIVNGNRRMEALALVVQHIFTERESAIKQREELSTQINNLREQLSNSVSCCEQLEREKQDVRVTLEALFQKLQDQHQAELQQLEENLRDFYSAEWDKTHEAYQREADKCRALMQQQVDDMRSKQEALRTQQEVAHSEQIAILKHKHSTSLADLRKCQKHHMQELENTLKQSEAKLNENIQTLTVENEMLKERIREEEEWRKAVADKSQKDAHTLYLEQELESLRAVLDIKTNRIHQQDKKLMQMDKLIDDNLKLEECLKKVQQENEDYKARMDKHAALSKQLSTEQAMLQQTLQKESKVNKRLSMENEELLWKLHNGDLCSPRRLSPTSPFPSPQNSASFSTPPVSPR</sequence>
<dbReference type="GO" id="GO:0005737">
    <property type="term" value="C:cytoplasm"/>
    <property type="evidence" value="ECO:0007669"/>
    <property type="project" value="TreeGrafter"/>
</dbReference>
<feature type="compositionally biased region" description="Low complexity" evidence="6">
    <location>
        <begin position="748"/>
        <end position="758"/>
    </location>
</feature>
<feature type="compositionally biased region" description="Basic and acidic residues" evidence="6">
    <location>
        <begin position="608"/>
        <end position="626"/>
    </location>
</feature>
<feature type="region of interest" description="Disordered" evidence="6">
    <location>
        <begin position="1166"/>
        <end position="1192"/>
    </location>
</feature>
<keyword evidence="8" id="KW-1185">Reference proteome</keyword>
<feature type="non-terminal residue" evidence="7">
    <location>
        <position position="1"/>
    </location>
</feature>
<dbReference type="EMBL" id="SRMA01026070">
    <property type="protein sequence ID" value="TRY88071.1"/>
    <property type="molecule type" value="Genomic_DNA"/>
</dbReference>
<evidence type="ECO:0000313" key="7">
    <source>
        <dbReference type="EMBL" id="TRY88071.1"/>
    </source>
</evidence>
<dbReference type="Proteomes" id="UP000316079">
    <property type="component" value="Unassembled WGS sequence"/>
</dbReference>
<feature type="compositionally biased region" description="Polar residues" evidence="6">
    <location>
        <begin position="675"/>
        <end position="684"/>
    </location>
</feature>
<feature type="compositionally biased region" description="Low complexity" evidence="6">
    <location>
        <begin position="661"/>
        <end position="674"/>
    </location>
</feature>
<feature type="compositionally biased region" description="Low complexity" evidence="6">
    <location>
        <begin position="544"/>
        <end position="555"/>
    </location>
</feature>
<reference evidence="7 8" key="1">
    <citation type="journal article" date="2019" name="Sci. Data">
        <title>Hybrid genome assembly and annotation of Danionella translucida.</title>
        <authorList>
            <person name="Kadobianskyi M."/>
            <person name="Schulze L."/>
            <person name="Schuelke M."/>
            <person name="Judkewitz B."/>
        </authorList>
    </citation>
    <scope>NUCLEOTIDE SEQUENCE [LARGE SCALE GENOMIC DNA]</scope>
    <source>
        <strain evidence="7 8">Bolton</strain>
    </source>
</reference>
<feature type="region of interest" description="Disordered" evidence="6">
    <location>
        <begin position="112"/>
        <end position="182"/>
    </location>
</feature>
<feature type="compositionally biased region" description="Basic and acidic residues" evidence="6">
    <location>
        <begin position="585"/>
        <end position="599"/>
    </location>
</feature>
<evidence type="ECO:0000256" key="5">
    <source>
        <dbReference type="SAM" id="Coils"/>
    </source>
</evidence>
<comment type="subcellular location">
    <subcellularLocation>
        <location evidence="1">Nucleus</location>
    </subcellularLocation>
</comment>
<feature type="compositionally biased region" description="Basic and acidic residues" evidence="6">
    <location>
        <begin position="826"/>
        <end position="836"/>
    </location>
</feature>
<organism evidence="7 8">
    <name type="scientific">Danionella cerebrum</name>
    <dbReference type="NCBI Taxonomy" id="2873325"/>
    <lineage>
        <taxon>Eukaryota</taxon>
        <taxon>Metazoa</taxon>
        <taxon>Chordata</taxon>
        <taxon>Craniata</taxon>
        <taxon>Vertebrata</taxon>
        <taxon>Euteleostomi</taxon>
        <taxon>Actinopterygii</taxon>
        <taxon>Neopterygii</taxon>
        <taxon>Teleostei</taxon>
        <taxon>Ostariophysi</taxon>
        <taxon>Cypriniformes</taxon>
        <taxon>Danionidae</taxon>
        <taxon>Danioninae</taxon>
        <taxon>Danionella</taxon>
    </lineage>
</organism>
<protein>
    <recommendedName>
        <fullName evidence="9">Microtubule-associated tumor suppressor 1 homolog</fullName>
    </recommendedName>
</protein>
<feature type="region of interest" description="Disordered" evidence="6">
    <location>
        <begin position="537"/>
        <end position="706"/>
    </location>
</feature>
<dbReference type="OrthoDB" id="10038993at2759"/>
<evidence type="ECO:0000256" key="2">
    <source>
        <dbReference type="ARBA" id="ARBA00007585"/>
    </source>
</evidence>
<accession>A0A553QDR5</accession>
<evidence type="ECO:0008006" key="9">
    <source>
        <dbReference type="Google" id="ProtNLM"/>
    </source>
</evidence>
<comment type="caution">
    <text evidence="7">The sequence shown here is derived from an EMBL/GenBank/DDBJ whole genome shotgun (WGS) entry which is preliminary data.</text>
</comment>
<feature type="compositionally biased region" description="Polar residues" evidence="6">
    <location>
        <begin position="136"/>
        <end position="148"/>
    </location>
</feature>
<feature type="compositionally biased region" description="Polar residues" evidence="6">
    <location>
        <begin position="767"/>
        <end position="783"/>
    </location>
</feature>
<feature type="compositionally biased region" description="Low complexity" evidence="6">
    <location>
        <begin position="113"/>
        <end position="126"/>
    </location>
</feature>
<feature type="coiled-coil region" evidence="5">
    <location>
        <begin position="1088"/>
        <end position="1122"/>
    </location>
</feature>
<keyword evidence="3 5" id="KW-0175">Coiled coil</keyword>
<dbReference type="GO" id="GO:0005634">
    <property type="term" value="C:nucleus"/>
    <property type="evidence" value="ECO:0007669"/>
    <property type="project" value="UniProtKB-SubCell"/>
</dbReference>
<feature type="region of interest" description="Disordered" evidence="6">
    <location>
        <begin position="429"/>
        <end position="466"/>
    </location>
</feature>
<dbReference type="PANTHER" id="PTHR24200">
    <property type="entry name" value="TOUCAN, ISOFORM A"/>
    <property type="match status" value="1"/>
</dbReference>
<name>A0A553QDR5_9TELE</name>
<evidence type="ECO:0000313" key="8">
    <source>
        <dbReference type="Proteomes" id="UP000316079"/>
    </source>
</evidence>
<feature type="region of interest" description="Disordered" evidence="6">
    <location>
        <begin position="221"/>
        <end position="241"/>
    </location>
</feature>
<feature type="region of interest" description="Disordered" evidence="6">
    <location>
        <begin position="718"/>
        <end position="836"/>
    </location>
</feature>
<dbReference type="InterPro" id="IPR051293">
    <property type="entry name" value="MTUS1/CCDC69"/>
</dbReference>
<feature type="compositionally biased region" description="Low complexity" evidence="6">
    <location>
        <begin position="726"/>
        <end position="740"/>
    </location>
</feature>
<evidence type="ECO:0000256" key="1">
    <source>
        <dbReference type="ARBA" id="ARBA00004123"/>
    </source>
</evidence>
<evidence type="ECO:0000256" key="3">
    <source>
        <dbReference type="ARBA" id="ARBA00023054"/>
    </source>
</evidence>